<accession>A0A068R9Y4</accession>
<dbReference type="InterPro" id="IPR017650">
    <property type="entry name" value="Arginine_N-succinylTrfase"/>
</dbReference>
<keyword evidence="2 6" id="KW-0808">Transferase</keyword>
<dbReference type="PANTHER" id="PTHR30420">
    <property type="entry name" value="N-SUCCINYLARGININE DIHYDROLASE"/>
    <property type="match status" value="1"/>
</dbReference>
<evidence type="ECO:0000256" key="2">
    <source>
        <dbReference type="ARBA" id="ARBA00022679"/>
    </source>
</evidence>
<keyword evidence="3" id="KW-0560">Oxidoreductase</keyword>
<dbReference type="InterPro" id="IPR007041">
    <property type="entry name" value="Arg_succinylTrfase_AstA/AruG"/>
</dbReference>
<keyword evidence="1" id="KW-0056">Arginine metabolism</keyword>
<evidence type="ECO:0000256" key="3">
    <source>
        <dbReference type="ARBA" id="ARBA00023002"/>
    </source>
</evidence>
<evidence type="ECO:0000256" key="1">
    <source>
        <dbReference type="ARBA" id="ARBA00022503"/>
    </source>
</evidence>
<sequence>MMMIRPIEYRDLADLLTLASKSGIGLTSLPQDAATLSSRIKRALKTWQGELPPSEQCYLFVLEDRERSRVVGVCAIEVAIGLTEPWYSFRVSTQVHASKQLNVYKSVPTLFLSNDHTGHSELCTLFLDPDYRYGENGKLLSKVRLLFIAAFRKRFMQRLIAEMRGFSDEKGCSPFWESIGRHFFSIEFAKADYLSGIGHKAFIAELMPKHPLYIDFLSEDAQKVIGEVHPQTVPARRVLESEGLDYQGYVDIFDGGAPLEAEIDKMRAVKHSRLVKVALTETPIFLDAPSLLVANDNYQHYRALLVNTALYDDRLPINAASAAARTAFLPWAHTPFEQRQQRVKRFAALLQQHQQSLAEIISRETSKPRWETLTEIQAMIGKVGISLHAYQARSGVSHTPMAEGASVLRHRPHGVLAVFGPYNFPGHLPNGHIVPALLAGNCVVFKPSELDAIDRRRNAEVVAAGRVAQRCAQLGTGRAGNRRSAGRQCRY</sequence>
<dbReference type="AlphaFoldDB" id="A0A068R9Y4"/>
<dbReference type="SUPFAM" id="SSF55729">
    <property type="entry name" value="Acyl-CoA N-acyltransferases (Nat)"/>
    <property type="match status" value="1"/>
</dbReference>
<evidence type="ECO:0000256" key="4">
    <source>
        <dbReference type="ARBA" id="ARBA00023315"/>
    </source>
</evidence>
<dbReference type="SUPFAM" id="SSF53720">
    <property type="entry name" value="ALDH-like"/>
    <property type="match status" value="1"/>
</dbReference>
<organism evidence="6">
    <name type="scientific">Serratia symbiotica SCt-VLC</name>
    <dbReference type="NCBI Taxonomy" id="1347341"/>
    <lineage>
        <taxon>Bacteria</taxon>
        <taxon>Pseudomonadati</taxon>
        <taxon>Pseudomonadota</taxon>
        <taxon>Gammaproteobacteria</taxon>
        <taxon>Enterobacterales</taxon>
        <taxon>Yersiniaceae</taxon>
        <taxon>Serratia</taxon>
        <taxon>Serratia symbiotica</taxon>
    </lineage>
</organism>
<evidence type="ECO:0000313" key="6">
    <source>
        <dbReference type="EMBL" id="CDG47106.1"/>
    </source>
</evidence>
<dbReference type="PANTHER" id="PTHR30420:SF1">
    <property type="entry name" value="ARGININE N-SUCCINYLTRANSFERASE"/>
    <property type="match status" value="1"/>
</dbReference>
<proteinExistence type="predicted"/>
<dbReference type="NCBIfam" id="TIGR03243">
    <property type="entry name" value="arg_catab_AOST"/>
    <property type="match status" value="1"/>
</dbReference>
<reference evidence="6" key="1">
    <citation type="submission" date="2013-06" db="EMBL/GenBank/DDBJ databases">
        <authorList>
            <person name="Mazano-Marin A."/>
        </authorList>
    </citation>
    <scope>NUCLEOTIDE SEQUENCE</scope>
    <source>
        <strain evidence="6">SCt-VLC</strain>
    </source>
</reference>
<protein>
    <recommendedName>
        <fullName evidence="5">Arginine N-succinyltransferase</fullName>
        <ecNumber evidence="5">2.3.1.109</ecNumber>
    </recommendedName>
</protein>
<dbReference type="EC" id="2.3.1.109" evidence="5"/>
<dbReference type="InterPro" id="IPR016162">
    <property type="entry name" value="Ald_DH_N"/>
</dbReference>
<dbReference type="NCBIfam" id="NF007770">
    <property type="entry name" value="PRK10456.1"/>
    <property type="match status" value="1"/>
</dbReference>
<dbReference type="GO" id="GO:0016491">
    <property type="term" value="F:oxidoreductase activity"/>
    <property type="evidence" value="ECO:0007669"/>
    <property type="project" value="UniProtKB-KW"/>
</dbReference>
<dbReference type="GO" id="GO:0008791">
    <property type="term" value="F:arginine N-succinyltransferase activity"/>
    <property type="evidence" value="ECO:0007669"/>
    <property type="project" value="UniProtKB-UniRule"/>
</dbReference>
<dbReference type="Pfam" id="PF04958">
    <property type="entry name" value="AstA"/>
    <property type="match status" value="1"/>
</dbReference>
<gene>
    <name evidence="6" type="primary">astA</name>
    <name evidence="6" type="ORF">SCTVLC_0339</name>
</gene>
<dbReference type="Gene3D" id="3.40.605.10">
    <property type="entry name" value="Aldehyde Dehydrogenase, Chain A, domain 1"/>
    <property type="match status" value="1"/>
</dbReference>
<dbReference type="NCBIfam" id="TIGR03244">
    <property type="entry name" value="arg_catab_AstA"/>
    <property type="match status" value="1"/>
</dbReference>
<dbReference type="InterPro" id="IPR016161">
    <property type="entry name" value="Ald_DH/histidinol_DH"/>
</dbReference>
<keyword evidence="4 6" id="KW-0012">Acyltransferase</keyword>
<dbReference type="EMBL" id="FR904230">
    <property type="protein sequence ID" value="CDG47106.1"/>
    <property type="molecule type" value="Genomic_DNA"/>
</dbReference>
<name>A0A068R9Y4_9GAMM</name>
<dbReference type="GO" id="GO:0006527">
    <property type="term" value="P:L-arginine catabolic process"/>
    <property type="evidence" value="ECO:0007669"/>
    <property type="project" value="UniProtKB-UniRule"/>
</dbReference>
<reference evidence="6" key="2">
    <citation type="journal article" date="2014" name="Genome Biol. Evol.">
        <title>Settling down: the genome of Serratia symbiotica from the aphid Cinara tujafilina zooms in on the process of accommodation to a cooperative intracellular life.</title>
        <authorList>
            <person name="Manzano-Marin A."/>
            <person name="Latorre A."/>
        </authorList>
    </citation>
    <scope>NUCLEOTIDE SEQUENCE</scope>
    <source>
        <strain evidence="6">SCt-VLC</strain>
    </source>
</reference>
<evidence type="ECO:0000256" key="5">
    <source>
        <dbReference type="NCBIfam" id="TIGR03244"/>
    </source>
</evidence>
<dbReference type="InterPro" id="IPR016181">
    <property type="entry name" value="Acyl_CoA_acyltransferase"/>
</dbReference>